<evidence type="ECO:0000313" key="2">
    <source>
        <dbReference type="Proteomes" id="UP000306630"/>
    </source>
</evidence>
<organism evidence="1 2">
    <name type="scientific">Muribaculum intestinale</name>
    <dbReference type="NCBI Taxonomy" id="1796646"/>
    <lineage>
        <taxon>Bacteria</taxon>
        <taxon>Pseudomonadati</taxon>
        <taxon>Bacteroidota</taxon>
        <taxon>Bacteroidia</taxon>
        <taxon>Bacteroidales</taxon>
        <taxon>Muribaculaceae</taxon>
        <taxon>Muribaculum</taxon>
    </lineage>
</organism>
<protein>
    <submittedName>
        <fullName evidence="1">Uncharacterized protein</fullName>
    </submittedName>
</protein>
<evidence type="ECO:0000313" key="1">
    <source>
        <dbReference type="EMBL" id="TGY68980.1"/>
    </source>
</evidence>
<dbReference type="EMBL" id="SRYD01000081">
    <property type="protein sequence ID" value="TGY68980.1"/>
    <property type="molecule type" value="Genomic_DNA"/>
</dbReference>
<reference evidence="1 2" key="1">
    <citation type="submission" date="2019-04" db="EMBL/GenBank/DDBJ databases">
        <title>Microbes associate with the intestines of laboratory mice.</title>
        <authorList>
            <person name="Navarre W."/>
            <person name="Wong E."/>
            <person name="Huang K."/>
            <person name="Tropini C."/>
            <person name="Ng K."/>
            <person name="Yu B."/>
        </authorList>
    </citation>
    <scope>NUCLEOTIDE SEQUENCE [LARGE SCALE GENOMIC DNA]</scope>
    <source>
        <strain evidence="1 2">NM06_A21</strain>
    </source>
</reference>
<sequence>MKKQILIDRKGIGYLADAFKVTREQVHRALRFERNSDAARSMRAMALQNGGALVGGEAVDDEMEHDTARGLMVQNFSSRIRLTVDLHGGSIIVWIDRKVAETYHNLTIPEFMKLQDDLRLRAATL</sequence>
<dbReference type="Proteomes" id="UP000306630">
    <property type="component" value="Unassembled WGS sequence"/>
</dbReference>
<gene>
    <name evidence="1" type="ORF">E5333_14380</name>
</gene>
<name>A0A4S2FJB6_9BACT</name>
<accession>A0A4S2FJB6</accession>
<comment type="caution">
    <text evidence="1">The sequence shown here is derived from an EMBL/GenBank/DDBJ whole genome shotgun (WGS) entry which is preliminary data.</text>
</comment>
<dbReference type="AlphaFoldDB" id="A0A4S2FJB6"/>
<dbReference type="RefSeq" id="WP_135993946.1">
    <property type="nucleotide sequence ID" value="NZ_CANCZK010000034.1"/>
</dbReference>
<proteinExistence type="predicted"/>